<name>A0AAE4AQC0_9BACT</name>
<feature type="transmembrane region" description="Helical" evidence="6">
    <location>
        <begin position="191"/>
        <end position="211"/>
    </location>
</feature>
<feature type="transmembrane region" description="Helical" evidence="6">
    <location>
        <begin position="412"/>
        <end position="429"/>
    </location>
</feature>
<dbReference type="RefSeq" id="WP_307264201.1">
    <property type="nucleotide sequence ID" value="NZ_JAUSVL010000001.1"/>
</dbReference>
<keyword evidence="3 6" id="KW-0812">Transmembrane</keyword>
<dbReference type="EMBL" id="JAUSVL010000001">
    <property type="protein sequence ID" value="MDQ0291431.1"/>
    <property type="molecule type" value="Genomic_DNA"/>
</dbReference>
<proteinExistence type="inferred from homology"/>
<feature type="transmembrane region" description="Helical" evidence="6">
    <location>
        <begin position="106"/>
        <end position="127"/>
    </location>
</feature>
<dbReference type="InterPro" id="IPR012506">
    <property type="entry name" value="TMEM86B-like"/>
</dbReference>
<feature type="transmembrane region" description="Helical" evidence="6">
    <location>
        <begin position="165"/>
        <end position="185"/>
    </location>
</feature>
<keyword evidence="5 6" id="KW-0472">Membrane</keyword>
<feature type="transmembrane region" description="Helical" evidence="6">
    <location>
        <begin position="25"/>
        <end position="45"/>
    </location>
</feature>
<feature type="transmembrane region" description="Helical" evidence="6">
    <location>
        <begin position="133"/>
        <end position="153"/>
    </location>
</feature>
<feature type="transmembrane region" description="Helical" evidence="6">
    <location>
        <begin position="283"/>
        <end position="303"/>
    </location>
</feature>
<organism evidence="7 8">
    <name type="scientific">Oligosphaera ethanolica</name>
    <dbReference type="NCBI Taxonomy" id="760260"/>
    <lineage>
        <taxon>Bacteria</taxon>
        <taxon>Pseudomonadati</taxon>
        <taxon>Lentisphaerota</taxon>
        <taxon>Oligosphaeria</taxon>
        <taxon>Oligosphaerales</taxon>
        <taxon>Oligosphaeraceae</taxon>
        <taxon>Oligosphaera</taxon>
    </lineage>
</organism>
<evidence type="ECO:0000256" key="4">
    <source>
        <dbReference type="ARBA" id="ARBA00022989"/>
    </source>
</evidence>
<feature type="transmembrane region" description="Helical" evidence="6">
    <location>
        <begin position="52"/>
        <end position="70"/>
    </location>
</feature>
<evidence type="ECO:0000256" key="1">
    <source>
        <dbReference type="ARBA" id="ARBA00004141"/>
    </source>
</evidence>
<comment type="caution">
    <text evidence="7">The sequence shown here is derived from an EMBL/GenBank/DDBJ whole genome shotgun (WGS) entry which is preliminary data.</text>
</comment>
<protein>
    <submittedName>
        <fullName evidence="7">Uncharacterized membrane protein YhaH (DUF805 family)</fullName>
    </submittedName>
</protein>
<dbReference type="AlphaFoldDB" id="A0AAE4AQC0"/>
<evidence type="ECO:0000313" key="8">
    <source>
        <dbReference type="Proteomes" id="UP001238163"/>
    </source>
</evidence>
<feature type="transmembrane region" description="Helical" evidence="6">
    <location>
        <begin position="232"/>
        <end position="251"/>
    </location>
</feature>
<feature type="transmembrane region" description="Helical" evidence="6">
    <location>
        <begin position="315"/>
        <end position="334"/>
    </location>
</feature>
<feature type="transmembrane region" description="Helical" evidence="6">
    <location>
        <begin position="373"/>
        <end position="392"/>
    </location>
</feature>
<evidence type="ECO:0000256" key="2">
    <source>
        <dbReference type="ARBA" id="ARBA00007375"/>
    </source>
</evidence>
<comment type="subcellular location">
    <subcellularLocation>
        <location evidence="1">Membrane</location>
        <topology evidence="1">Multi-pass membrane protein</topology>
    </subcellularLocation>
</comment>
<feature type="transmembrane region" description="Helical" evidence="6">
    <location>
        <begin position="340"/>
        <end position="361"/>
    </location>
</feature>
<reference evidence="7" key="1">
    <citation type="submission" date="2023-07" db="EMBL/GenBank/DDBJ databases">
        <title>Genomic Encyclopedia of Type Strains, Phase IV (KMG-IV): sequencing the most valuable type-strain genomes for metagenomic binning, comparative biology and taxonomic classification.</title>
        <authorList>
            <person name="Goeker M."/>
        </authorList>
    </citation>
    <scope>NUCLEOTIDE SEQUENCE</scope>
    <source>
        <strain evidence="7">DSM 24202</strain>
    </source>
</reference>
<feature type="transmembrane region" description="Helical" evidence="6">
    <location>
        <begin position="82"/>
        <end position="99"/>
    </location>
</feature>
<accession>A0AAE4AQC0</accession>
<dbReference type="Pfam" id="PF07947">
    <property type="entry name" value="YhhN"/>
    <property type="match status" value="1"/>
</dbReference>
<evidence type="ECO:0000256" key="6">
    <source>
        <dbReference type="SAM" id="Phobius"/>
    </source>
</evidence>
<dbReference type="GO" id="GO:0016020">
    <property type="term" value="C:membrane"/>
    <property type="evidence" value="ECO:0007669"/>
    <property type="project" value="UniProtKB-SubCell"/>
</dbReference>
<dbReference type="Proteomes" id="UP001238163">
    <property type="component" value="Unassembled WGS sequence"/>
</dbReference>
<evidence type="ECO:0000313" key="7">
    <source>
        <dbReference type="EMBL" id="MDQ0291431.1"/>
    </source>
</evidence>
<evidence type="ECO:0000256" key="3">
    <source>
        <dbReference type="ARBA" id="ARBA00022692"/>
    </source>
</evidence>
<gene>
    <name evidence="7" type="ORF">J3R75_003538</name>
</gene>
<sequence length="445" mass="48151">MAHLIHALWLLPALFLGLSVSSGRFIYLAGFTPSLLLVGLAMAFGRRPVPRGWGLAFGGLAATMIGDYFLAYRGARLDSVQFIFGICGFSLAQCCWIGFFRAHGRISWKCALGLALGIGLLYIARLVPATPGALLVFFIGLYSLLSIVSFSSACGLSDRLSGKSAWIVGIGALLFSDVMIGLGAILKIRYWGRWIGGTYLLALVAVTLALVQGARGTSCGHARRRRYLCWSPYVIFAGALGALACFVAAAWRMPGGPYQPTRRMLSYLGRITLNGQHYAPSHFLFGFGLIIAVLAVAIFYPALGVLVRRRWQKELISWSGAVHCAGLLIIFFVPEDLSMLQHNAGCSLAVAGAAVTALVICRYSRRLGVKVRVGACAWMLALTDVFCTFLLLHKLRVCPFAPYVPTCQKLLIVTYLAWLACLAAALGATRKKGFVSHAKKQSREG</sequence>
<keyword evidence="8" id="KW-1185">Reference proteome</keyword>
<comment type="similarity">
    <text evidence="2">Belongs to the TMEM86 family.</text>
</comment>
<evidence type="ECO:0000256" key="5">
    <source>
        <dbReference type="ARBA" id="ARBA00023136"/>
    </source>
</evidence>
<keyword evidence="4 6" id="KW-1133">Transmembrane helix</keyword>